<keyword evidence="1" id="KW-0378">Hydrolase</keyword>
<dbReference type="SUPFAM" id="SSF50630">
    <property type="entry name" value="Acid proteases"/>
    <property type="match status" value="1"/>
</dbReference>
<dbReference type="GO" id="GO:0003964">
    <property type="term" value="F:RNA-directed DNA polymerase activity"/>
    <property type="evidence" value="ECO:0007669"/>
    <property type="project" value="UniProtKB-KW"/>
</dbReference>
<evidence type="ECO:0000259" key="4">
    <source>
        <dbReference type="Pfam" id="PF19259"/>
    </source>
</evidence>
<gene>
    <name evidence="6" type="ORF">Tco_1092175</name>
</gene>
<dbReference type="Pfam" id="PF08284">
    <property type="entry name" value="RVP_2"/>
    <property type="match status" value="1"/>
</dbReference>
<dbReference type="CDD" id="cd00303">
    <property type="entry name" value="retropepsin_like"/>
    <property type="match status" value="1"/>
</dbReference>
<dbReference type="InterPro" id="IPR036875">
    <property type="entry name" value="Znf_CCHC_sf"/>
</dbReference>
<dbReference type="PANTHER" id="PTHR15503:SF42">
    <property type="entry name" value="ZINC FINGER, CCHC-TYPE, RETROTRANSPOSON GAG DOMAIN, ASPARTIC PEPTIDASE DOMAIN PROTEIN-RELATED"/>
    <property type="match status" value="1"/>
</dbReference>
<comment type="caution">
    <text evidence="6">The sequence shown here is derived from an EMBL/GenBank/DDBJ whole genome shotgun (WGS) entry which is preliminary data.</text>
</comment>
<evidence type="ECO:0000259" key="3">
    <source>
        <dbReference type="Pfam" id="PF17919"/>
    </source>
</evidence>
<name>A0ABQ5IB26_9ASTR</name>
<reference evidence="6" key="2">
    <citation type="submission" date="2022-01" db="EMBL/GenBank/DDBJ databases">
        <authorList>
            <person name="Yamashiro T."/>
            <person name="Shiraishi A."/>
            <person name="Satake H."/>
            <person name="Nakayama K."/>
        </authorList>
    </citation>
    <scope>NUCLEOTIDE SEQUENCE</scope>
</reference>
<feature type="domain" description="Reverse transcriptase/retrotransposon-derived protein RNase H-like" evidence="3">
    <location>
        <begin position="499"/>
        <end position="541"/>
    </location>
</feature>
<dbReference type="InterPro" id="IPR043502">
    <property type="entry name" value="DNA/RNA_pol_sf"/>
</dbReference>
<protein>
    <submittedName>
        <fullName evidence="6">Reverse transcriptase domain-containing protein</fullName>
    </submittedName>
</protein>
<dbReference type="InterPro" id="IPR032567">
    <property type="entry name" value="RTL1-rel"/>
</dbReference>
<dbReference type="Gene3D" id="4.10.60.10">
    <property type="entry name" value="Zinc finger, CCHC-type"/>
    <property type="match status" value="1"/>
</dbReference>
<organism evidence="6 7">
    <name type="scientific">Tanacetum coccineum</name>
    <dbReference type="NCBI Taxonomy" id="301880"/>
    <lineage>
        <taxon>Eukaryota</taxon>
        <taxon>Viridiplantae</taxon>
        <taxon>Streptophyta</taxon>
        <taxon>Embryophyta</taxon>
        <taxon>Tracheophyta</taxon>
        <taxon>Spermatophyta</taxon>
        <taxon>Magnoliopsida</taxon>
        <taxon>eudicotyledons</taxon>
        <taxon>Gunneridae</taxon>
        <taxon>Pentapetalae</taxon>
        <taxon>asterids</taxon>
        <taxon>campanulids</taxon>
        <taxon>Asterales</taxon>
        <taxon>Asteraceae</taxon>
        <taxon>Asteroideae</taxon>
        <taxon>Anthemideae</taxon>
        <taxon>Anthemidinae</taxon>
        <taxon>Tanacetum</taxon>
    </lineage>
</organism>
<keyword evidence="1" id="KW-0645">Protease</keyword>
<evidence type="ECO:0000313" key="6">
    <source>
        <dbReference type="EMBL" id="GJT96657.1"/>
    </source>
</evidence>
<keyword evidence="6" id="KW-0808">Transferase</keyword>
<evidence type="ECO:0000256" key="2">
    <source>
        <dbReference type="SAM" id="MobiDB-lite"/>
    </source>
</evidence>
<dbReference type="SUPFAM" id="SSF56672">
    <property type="entry name" value="DNA/RNA polymerases"/>
    <property type="match status" value="1"/>
</dbReference>
<feature type="domain" description="Ty3 transposon capsid-like protein" evidence="4">
    <location>
        <begin position="68"/>
        <end position="188"/>
    </location>
</feature>
<dbReference type="PANTHER" id="PTHR15503">
    <property type="entry name" value="LDOC1 RELATED"/>
    <property type="match status" value="1"/>
</dbReference>
<dbReference type="InterPro" id="IPR041577">
    <property type="entry name" value="RT_RNaseH_2"/>
</dbReference>
<dbReference type="Gene3D" id="2.40.70.10">
    <property type="entry name" value="Acid Proteases"/>
    <property type="match status" value="1"/>
</dbReference>
<proteinExistence type="predicted"/>
<dbReference type="Proteomes" id="UP001151760">
    <property type="component" value="Unassembled WGS sequence"/>
</dbReference>
<dbReference type="SUPFAM" id="SSF57756">
    <property type="entry name" value="Retrovirus zinc finger-like domains"/>
    <property type="match status" value="1"/>
</dbReference>
<dbReference type="InterPro" id="IPR021109">
    <property type="entry name" value="Peptidase_aspartic_dom_sf"/>
</dbReference>
<evidence type="ECO:0000259" key="5">
    <source>
        <dbReference type="Pfam" id="PF24626"/>
    </source>
</evidence>
<dbReference type="Pfam" id="PF24626">
    <property type="entry name" value="SH3_Tf2-1"/>
    <property type="match status" value="1"/>
</dbReference>
<reference evidence="6" key="1">
    <citation type="journal article" date="2022" name="Int. J. Mol. Sci.">
        <title>Draft Genome of Tanacetum Coccineum: Genomic Comparison of Closely Related Tanacetum-Family Plants.</title>
        <authorList>
            <person name="Yamashiro T."/>
            <person name="Shiraishi A."/>
            <person name="Nakayama K."/>
            <person name="Satake H."/>
        </authorList>
    </citation>
    <scope>NUCLEOTIDE SEQUENCE</scope>
</reference>
<accession>A0ABQ5IB26</accession>
<keyword evidence="6" id="KW-0548">Nucleotidyltransferase</keyword>
<evidence type="ECO:0000256" key="1">
    <source>
        <dbReference type="ARBA" id="ARBA00022670"/>
    </source>
</evidence>
<feature type="compositionally biased region" description="Polar residues" evidence="2">
    <location>
        <begin position="248"/>
        <end position="263"/>
    </location>
</feature>
<dbReference type="Pfam" id="PF17919">
    <property type="entry name" value="RT_RNaseH_2"/>
    <property type="match status" value="1"/>
</dbReference>
<dbReference type="InterPro" id="IPR056924">
    <property type="entry name" value="SH3_Tf2-1"/>
</dbReference>
<keyword evidence="7" id="KW-1185">Reference proteome</keyword>
<feature type="region of interest" description="Disordered" evidence="2">
    <location>
        <begin position="228"/>
        <end position="267"/>
    </location>
</feature>
<feature type="domain" description="Tf2-1-like SH3-like" evidence="5">
    <location>
        <begin position="572"/>
        <end position="604"/>
    </location>
</feature>
<dbReference type="EMBL" id="BQNB010020501">
    <property type="protein sequence ID" value="GJT96657.1"/>
    <property type="molecule type" value="Genomic_DNA"/>
</dbReference>
<keyword evidence="6" id="KW-0695">RNA-directed DNA polymerase</keyword>
<evidence type="ECO:0000313" key="7">
    <source>
        <dbReference type="Proteomes" id="UP001151760"/>
    </source>
</evidence>
<dbReference type="Pfam" id="PF19259">
    <property type="entry name" value="Ty3_capsid"/>
    <property type="match status" value="1"/>
</dbReference>
<dbReference type="InterPro" id="IPR045358">
    <property type="entry name" value="Ty3_capsid"/>
</dbReference>
<sequence length="687" mass="76942">MAPKRTTRANPAATTTTTSVTNAHLKVIIDQGVTDALAARDANRNANGDDSHNSGTGVRRTERVARECTYPDFMKCQPLNFKGTEGVVELTQWFEKMENVFSISNYSVENQIKFSTCTLLAGALTWWNSYVRTAGHDVADAMTWTHLKKMMTDKYCPRGEIKKLKGEMWNLKVKESNKIERYVSGFPDMIYESVVASNKGGNSGRVRVDGFKLAGWVSCRRTKESKMITNNNNNNKTRGRTLAGPTLQDLSPANTNASNNQRGTGAGQKPTCYACGAHGHFKRDFPKLKNNNHGKAVGNGNALAKVYAVGRAGTNPDLQNNCYASVLFDTGADRSFVSTVFSSQIDITLSTLDHYYDVELVDGRIIGLNAIIQGCTLNLLNYPFNIDLMTVELGSLDIIIGMDWLAKYHAVIVCAEKIVRIPWRNETLIVRGCPIFLVNVTTKGTEDKSEKKRLEDVPIIRNFPEVFPEDLSGLPLTRQVEFQIDLIPGAAPVITSFVIKQKLCSAPILALPEGNEDFIVYCDASIKGLGTVLMQRTEARKPKNIKNKDVRGMLIENSKDPEKLRTENLEPLLEKVGAVAYKLELPQELSRVHNTFHVSNLKKCYADEPLAVPLDGLHIDDKLYFVEEKVEIMDHEVKRLRKSRIQIIKVRWNSRRGPEFIWEREDQFRKKYPHLFTKTALSSSAAS</sequence>